<dbReference type="Proteomes" id="UP000006316">
    <property type="component" value="Unassembled WGS sequence"/>
</dbReference>
<evidence type="ECO:0000313" key="2">
    <source>
        <dbReference type="Proteomes" id="UP000006316"/>
    </source>
</evidence>
<name>K6CQ18_9BACI</name>
<dbReference type="OrthoDB" id="9778159at2"/>
<dbReference type="InterPro" id="IPR036005">
    <property type="entry name" value="Creatinase/aminopeptidase-like"/>
</dbReference>
<gene>
    <name evidence="1" type="ORF">BABA_26201</name>
</gene>
<dbReference type="CDD" id="cd01066">
    <property type="entry name" value="APP_MetAP"/>
    <property type="match status" value="1"/>
</dbReference>
<evidence type="ECO:0000313" key="1">
    <source>
        <dbReference type="EMBL" id="EKN62352.1"/>
    </source>
</evidence>
<reference evidence="1 2" key="1">
    <citation type="journal article" date="2012" name="Front. Microbiol.">
        <title>Redundancy and modularity in membrane-associated dissimilatory nitrate reduction in Bacillus.</title>
        <authorList>
            <person name="Heylen K."/>
            <person name="Keltjens J."/>
        </authorList>
    </citation>
    <scope>NUCLEOTIDE SEQUENCE [LARGE SCALE GENOMIC DNA]</scope>
    <source>
        <strain evidence="2">LMG 21833T</strain>
    </source>
</reference>
<dbReference type="eggNOG" id="COG0006">
    <property type="taxonomic scope" value="Bacteria"/>
</dbReference>
<dbReference type="EMBL" id="AJLS01000190">
    <property type="protein sequence ID" value="EKN62352.1"/>
    <property type="molecule type" value="Genomic_DNA"/>
</dbReference>
<comment type="caution">
    <text evidence="1">The sequence shown here is derived from an EMBL/GenBank/DDBJ whole genome shotgun (WGS) entry which is preliminary data.</text>
</comment>
<dbReference type="SUPFAM" id="SSF53092">
    <property type="entry name" value="Creatinase/prolidase N-terminal domain"/>
    <property type="match status" value="1"/>
</dbReference>
<organism evidence="1 2">
    <name type="scientific">Neobacillus bataviensis LMG 21833</name>
    <dbReference type="NCBI Taxonomy" id="1117379"/>
    <lineage>
        <taxon>Bacteria</taxon>
        <taxon>Bacillati</taxon>
        <taxon>Bacillota</taxon>
        <taxon>Bacilli</taxon>
        <taxon>Bacillales</taxon>
        <taxon>Bacillaceae</taxon>
        <taxon>Neobacillus</taxon>
    </lineage>
</organism>
<dbReference type="RefSeq" id="WP_007088227.1">
    <property type="nucleotide sequence ID" value="NZ_AJLS01000190.1"/>
</dbReference>
<dbReference type="SUPFAM" id="SSF55920">
    <property type="entry name" value="Creatinase/aminopeptidase"/>
    <property type="match status" value="1"/>
</dbReference>
<dbReference type="STRING" id="1117379.BABA_26201"/>
<proteinExistence type="predicted"/>
<sequence length="464" mass="52945">MKMKKQVKFKEIMQPEIYENVSPVYLTDETINERKERLLQLMKKEEYDVLVIYADKEHGSNFEYLTGFIPRFEEALFVMKNNGECSYILGNENLKMAKHARTMGTVYHCSLLSLPNQPMNDDQPLESILAQINFSTSEKIGLVGWKMFTSKVQDNDTLFDIPNFIVEALRNAKPDHAKIFNASYIFIGGDIGVRTTNNPNEIAHYEYGSNLASSCMLKALNAIDIDVKESFLGDILNGEGQTNNVVTIAATGKRFEYANVYPTNKQTKLGDPISLTTGYKGGLTSRTGFIVENKEQLPSSQKDYLDKVAIPYYQTVVYWLENIKIGMSGGTFYELIEGIYPKEKYNWHLNPGHLVSDEEWMSSPIYPDSMEKLKSGMIFQIDIIPSIEGYAGVSAEDTIALANEELRNKLKGEYPQLWKRIQKRRNYIQEQLNISLSEEVLPLSNTVGYYRPYLLTRDKALTCE</sequence>
<dbReference type="InterPro" id="IPR029149">
    <property type="entry name" value="Creatin/AminoP/Spt16_N"/>
</dbReference>
<dbReference type="PATRIC" id="fig|1117379.3.peg.5433"/>
<accession>K6CQ18</accession>
<dbReference type="Gene3D" id="3.40.350.10">
    <property type="entry name" value="Creatinase/prolidase N-terminal domain"/>
    <property type="match status" value="1"/>
</dbReference>
<dbReference type="Gene3D" id="3.90.230.10">
    <property type="entry name" value="Creatinase/methionine aminopeptidase superfamily"/>
    <property type="match status" value="1"/>
</dbReference>
<dbReference type="AlphaFoldDB" id="K6CQ18"/>
<keyword evidence="2" id="KW-1185">Reference proteome</keyword>
<protein>
    <submittedName>
        <fullName evidence="1">Uncharacterized protein</fullName>
    </submittedName>
</protein>